<dbReference type="PANTHER" id="PTHR34205:SF2">
    <property type="entry name" value="DUF962 DOMAIN-CONTAINING PROTEIN"/>
    <property type="match status" value="1"/>
</dbReference>
<dbReference type="InterPro" id="IPR009305">
    <property type="entry name" value="Mpo1-like"/>
</dbReference>
<dbReference type="PANTHER" id="PTHR34205">
    <property type="entry name" value="TRANSMEMBRANE PROTEIN"/>
    <property type="match status" value="1"/>
</dbReference>
<protein>
    <recommendedName>
        <fullName evidence="4">DUF962 domain-containing protein</fullName>
    </recommendedName>
</protein>
<keyword evidence="3" id="KW-1185">Reference proteome</keyword>
<comment type="caution">
    <text evidence="2">The sequence shown here is derived from an EMBL/GenBank/DDBJ whole genome shotgun (WGS) entry which is preliminary data.</text>
</comment>
<feature type="transmembrane region" description="Helical" evidence="1">
    <location>
        <begin position="24"/>
        <end position="41"/>
    </location>
</feature>
<gene>
    <name evidence="2" type="ORF">HNR31_003482</name>
</gene>
<dbReference type="RefSeq" id="WP_181557337.1">
    <property type="nucleotide sequence ID" value="NZ_JACDUT010000015.1"/>
</dbReference>
<evidence type="ECO:0000256" key="1">
    <source>
        <dbReference type="SAM" id="Phobius"/>
    </source>
</evidence>
<reference evidence="2 3" key="1">
    <citation type="submission" date="2020-07" db="EMBL/GenBank/DDBJ databases">
        <title>Genomic Encyclopedia of Type Strains, Phase IV (KMG-IV): sequencing the most valuable type-strain genomes for metagenomic binning, comparative biology and taxonomic classification.</title>
        <authorList>
            <person name="Goeker M."/>
        </authorList>
    </citation>
    <scope>NUCLEOTIDE SEQUENCE [LARGE SCALE GENOMIC DNA]</scope>
    <source>
        <strain evidence="2 3">DSM 15730</strain>
    </source>
</reference>
<sequence>MEFKDYEEFWPFYLLQHSKRATRVWHFIGTSFVFVFVLLTIVTLHVWWLLAAPFAAYSFAWFSHFFIERNKPATFGHPLWSLRADFRMYRLMLFGQLQKELEMVRGQYYGNSSVEH</sequence>
<keyword evidence="1" id="KW-0812">Transmembrane</keyword>
<dbReference type="Pfam" id="PF06127">
    <property type="entry name" value="Mpo1-like"/>
    <property type="match status" value="1"/>
</dbReference>
<keyword evidence="1" id="KW-0472">Membrane</keyword>
<dbReference type="AlphaFoldDB" id="A0A7V9Z9R5"/>
<proteinExistence type="predicted"/>
<dbReference type="Proteomes" id="UP000523087">
    <property type="component" value="Unassembled WGS sequence"/>
</dbReference>
<evidence type="ECO:0000313" key="2">
    <source>
        <dbReference type="EMBL" id="MBA2876664.1"/>
    </source>
</evidence>
<evidence type="ECO:0008006" key="4">
    <source>
        <dbReference type="Google" id="ProtNLM"/>
    </source>
</evidence>
<keyword evidence="1" id="KW-1133">Transmembrane helix</keyword>
<organism evidence="2 3">
    <name type="scientific">Thermaerobacillus caldiproteolyticus</name>
    <dbReference type="NCBI Taxonomy" id="247480"/>
    <lineage>
        <taxon>Bacteria</taxon>
        <taxon>Bacillati</taxon>
        <taxon>Bacillota</taxon>
        <taxon>Bacilli</taxon>
        <taxon>Bacillales</taxon>
        <taxon>Anoxybacillaceae</taxon>
        <taxon>Thermaerobacillus</taxon>
    </lineage>
</organism>
<accession>A0A7V9Z9R5</accession>
<name>A0A7V9Z9R5_9BACL</name>
<evidence type="ECO:0000313" key="3">
    <source>
        <dbReference type="Proteomes" id="UP000523087"/>
    </source>
</evidence>
<dbReference type="EMBL" id="JACDUT010000015">
    <property type="protein sequence ID" value="MBA2876664.1"/>
    <property type="molecule type" value="Genomic_DNA"/>
</dbReference>